<dbReference type="EMBL" id="JADRCP010000001">
    <property type="protein sequence ID" value="MBK5174710.1"/>
    <property type="molecule type" value="Genomic_DNA"/>
</dbReference>
<gene>
    <name evidence="3" type="ORF">I2492_00035</name>
    <name evidence="2" type="ORF">I2493_00035</name>
</gene>
<protein>
    <submittedName>
        <fullName evidence="3">YeeE/YedE family protein</fullName>
    </submittedName>
</protein>
<dbReference type="RefSeq" id="WP_228396809.1">
    <property type="nucleotide sequence ID" value="NZ_JADRCP010000001.1"/>
</dbReference>
<dbReference type="Proteomes" id="UP001296969">
    <property type="component" value="Unassembled WGS sequence"/>
</dbReference>
<dbReference type="EMBL" id="JADRCQ010000001">
    <property type="protein sequence ID" value="MBK5071401.1"/>
    <property type="molecule type" value="Genomic_DNA"/>
</dbReference>
<evidence type="ECO:0000313" key="4">
    <source>
        <dbReference type="Proteomes" id="UP000807542"/>
    </source>
</evidence>
<feature type="transmembrane region" description="Helical" evidence="1">
    <location>
        <begin position="106"/>
        <end position="130"/>
    </location>
</feature>
<proteinExistence type="predicted"/>
<keyword evidence="1" id="KW-1133">Transmembrane helix</keyword>
<sequence length="141" mass="14947">MKLFFAFLSGLLFGLGIIVSGMANPVKVLSFLDITRDWDPSLALVMGSAIVVGLLAFSYMKHRQQSILGERIQWPALRVIDKRLIGGSALFGIGWGIAGICPGPGLVLLGAGIGKGLIFTAAMVAGMLIFDVLEKRKTGSI</sequence>
<evidence type="ECO:0000313" key="5">
    <source>
        <dbReference type="Proteomes" id="UP001296969"/>
    </source>
</evidence>
<keyword evidence="5" id="KW-1185">Reference proteome</keyword>
<comment type="caution">
    <text evidence="3">The sequence shown here is derived from an EMBL/GenBank/DDBJ whole genome shotgun (WGS) entry which is preliminary data.</text>
</comment>
<keyword evidence="1" id="KW-0812">Transmembrane</keyword>
<dbReference type="Pfam" id="PF20398">
    <property type="entry name" value="DUF6691"/>
    <property type="match status" value="1"/>
</dbReference>
<feature type="transmembrane region" description="Helical" evidence="1">
    <location>
        <begin position="42"/>
        <end position="60"/>
    </location>
</feature>
<evidence type="ECO:0000256" key="1">
    <source>
        <dbReference type="SAM" id="Phobius"/>
    </source>
</evidence>
<dbReference type="Proteomes" id="UP000807542">
    <property type="component" value="Unassembled WGS sequence"/>
</dbReference>
<feature type="transmembrane region" description="Helical" evidence="1">
    <location>
        <begin position="80"/>
        <end position="100"/>
    </location>
</feature>
<evidence type="ECO:0000313" key="2">
    <source>
        <dbReference type="EMBL" id="MBK5071401.1"/>
    </source>
</evidence>
<dbReference type="InterPro" id="IPR046513">
    <property type="entry name" value="DUF6691"/>
</dbReference>
<organism evidence="3 4">
    <name type="scientific">Limnobaculum xujianqingii</name>
    <dbReference type="NCBI Taxonomy" id="2738837"/>
    <lineage>
        <taxon>Bacteria</taxon>
        <taxon>Pseudomonadati</taxon>
        <taxon>Pseudomonadota</taxon>
        <taxon>Gammaproteobacteria</taxon>
        <taxon>Enterobacterales</taxon>
        <taxon>Budviciaceae</taxon>
        <taxon>Limnobaculum</taxon>
    </lineage>
</organism>
<keyword evidence="1" id="KW-0472">Membrane</keyword>
<reference evidence="3 5" key="1">
    <citation type="submission" date="2020-11" db="EMBL/GenBank/DDBJ databases">
        <title>Insectihabitans protaetiae gen. nov. sp. nov. and Insectihabitans allomyrinae sp. nov., isolated from larvae of Protaetia brevitarsis seulensis and Allomyrina dichotoma, respectively.</title>
        <authorList>
            <person name="Lee S.D."/>
            <person name="Byeon Y.-S."/>
            <person name="Kim S.-M."/>
            <person name="Yang H.L."/>
            <person name="Kim I.S."/>
        </authorList>
    </citation>
    <scope>NUCLEOTIDE SEQUENCE</scope>
    <source>
        <strain evidence="3">CWB-B4</strain>
        <strain evidence="2 5">CWB-B43</strain>
    </source>
</reference>
<dbReference type="AlphaFoldDB" id="A0A9D7FVC5"/>
<accession>A0A9D7FVC5</accession>
<name>A0A9D7FVC5_9GAMM</name>
<evidence type="ECO:0000313" key="3">
    <source>
        <dbReference type="EMBL" id="MBK5174710.1"/>
    </source>
</evidence>